<evidence type="ECO:0000256" key="2">
    <source>
        <dbReference type="ARBA" id="ARBA00022694"/>
    </source>
</evidence>
<dbReference type="HAMAP" id="MF_00171">
    <property type="entry name" value="TruA"/>
    <property type="match status" value="1"/>
</dbReference>
<sequence>MSENPKHSLSTTPESSRPSKIPKTQDHSDQEEEEEDKQQQESSMSKNPRIQRYLVAIEYIGTRFSGSQQQPNCRTVVGVLEEAFLKFIGQPVSIFCSSRTDAGVHALSNVCHVDVERISKRKPGEVLPPHEPSVVRRAVNHFLQKSEGDITVIDVRCVPNDFHARYKAQERTYFYRLLSGSEPLSTFEKERAWHVPEKLDLYAMQEACKVLVGHHDFSSFRAAGCQAKSPIRTLDELHVSEAPPTPYFPSISEKKQNNSSTEDSHACSREPEIDLPIDSFSNSDDEVGSNGITDLGFGIRRRHHCYVVTARARSFLYHQVRLLVGVLKCVGTGELTTSDVERILNAKTVTAASPMAPAYGLYLGCVKYDLPRDA</sequence>
<evidence type="ECO:0000256" key="4">
    <source>
        <dbReference type="RuleBase" id="RU003792"/>
    </source>
</evidence>
<dbReference type="EMBL" id="CM001880">
    <property type="protein sequence ID" value="EOX97059.1"/>
    <property type="molecule type" value="Genomic_DNA"/>
</dbReference>
<dbReference type="AlphaFoldDB" id="A0A061DW68"/>
<dbReference type="InterPro" id="IPR020095">
    <property type="entry name" value="PsdUridine_synth_TruA_C"/>
</dbReference>
<dbReference type="STRING" id="3641.A0A061DW68"/>
<evidence type="ECO:0000313" key="8">
    <source>
        <dbReference type="Proteomes" id="UP000026915"/>
    </source>
</evidence>
<feature type="region of interest" description="Disordered" evidence="5">
    <location>
        <begin position="242"/>
        <end position="268"/>
    </location>
</feature>
<proteinExistence type="inferred from homology"/>
<dbReference type="Gramene" id="EOX97059">
    <property type="protein sequence ID" value="EOX97059"/>
    <property type="gene ID" value="TCM_006169"/>
</dbReference>
<dbReference type="GO" id="GO:0003723">
    <property type="term" value="F:RNA binding"/>
    <property type="evidence" value="ECO:0007669"/>
    <property type="project" value="InterPro"/>
</dbReference>
<feature type="domain" description="Pseudouridine synthase I TruA alpha/beta" evidence="6">
    <location>
        <begin position="207"/>
        <end position="369"/>
    </location>
</feature>
<evidence type="ECO:0000313" key="7">
    <source>
        <dbReference type="EMBL" id="EOX97059.1"/>
    </source>
</evidence>
<dbReference type="PANTHER" id="PTHR11142">
    <property type="entry name" value="PSEUDOURIDYLATE SYNTHASE"/>
    <property type="match status" value="1"/>
</dbReference>
<dbReference type="GO" id="GO:0160147">
    <property type="term" value="F:tRNA pseudouridine(38-40) synthase activity"/>
    <property type="evidence" value="ECO:0007669"/>
    <property type="project" value="UniProtKB-EC"/>
</dbReference>
<accession>A0A061DW68</accession>
<evidence type="ECO:0000259" key="6">
    <source>
        <dbReference type="Pfam" id="PF01416"/>
    </source>
</evidence>
<dbReference type="InterPro" id="IPR001406">
    <property type="entry name" value="PsdUridine_synth_TruA"/>
</dbReference>
<dbReference type="EC" id="5.4.99.12" evidence="4"/>
<dbReference type="InterPro" id="IPR020103">
    <property type="entry name" value="PsdUridine_synth_cat_dom_sf"/>
</dbReference>
<comment type="catalytic activity">
    <reaction evidence="4">
        <text>uridine(38/39/40) in tRNA = pseudouridine(38/39/40) in tRNA</text>
        <dbReference type="Rhea" id="RHEA:22376"/>
        <dbReference type="Rhea" id="RHEA-COMP:10085"/>
        <dbReference type="Rhea" id="RHEA-COMP:10087"/>
        <dbReference type="ChEBI" id="CHEBI:65314"/>
        <dbReference type="ChEBI" id="CHEBI:65315"/>
        <dbReference type="EC" id="5.4.99.12"/>
    </reaction>
</comment>
<dbReference type="Gene3D" id="3.30.70.580">
    <property type="entry name" value="Pseudouridine synthase I, catalytic domain, N-terminal subdomain"/>
    <property type="match status" value="1"/>
</dbReference>
<name>A0A061DW68_THECC</name>
<dbReference type="CDD" id="cd02570">
    <property type="entry name" value="PseudoU_synth_EcTruA"/>
    <property type="match status" value="1"/>
</dbReference>
<organism evidence="7 8">
    <name type="scientific">Theobroma cacao</name>
    <name type="common">Cacao</name>
    <name type="synonym">Cocoa</name>
    <dbReference type="NCBI Taxonomy" id="3641"/>
    <lineage>
        <taxon>Eukaryota</taxon>
        <taxon>Viridiplantae</taxon>
        <taxon>Streptophyta</taxon>
        <taxon>Embryophyta</taxon>
        <taxon>Tracheophyta</taxon>
        <taxon>Spermatophyta</taxon>
        <taxon>Magnoliopsida</taxon>
        <taxon>eudicotyledons</taxon>
        <taxon>Gunneridae</taxon>
        <taxon>Pentapetalae</taxon>
        <taxon>rosids</taxon>
        <taxon>malvids</taxon>
        <taxon>Malvales</taxon>
        <taxon>Malvaceae</taxon>
        <taxon>Byttnerioideae</taxon>
        <taxon>Theobroma</taxon>
    </lineage>
</organism>
<evidence type="ECO:0000256" key="5">
    <source>
        <dbReference type="SAM" id="MobiDB-lite"/>
    </source>
</evidence>
<feature type="region of interest" description="Disordered" evidence="5">
    <location>
        <begin position="1"/>
        <end position="47"/>
    </location>
</feature>
<dbReference type="Gene3D" id="3.30.70.660">
    <property type="entry name" value="Pseudouridine synthase I, catalytic domain, C-terminal subdomain"/>
    <property type="match status" value="1"/>
</dbReference>
<reference evidence="7 8" key="1">
    <citation type="journal article" date="2013" name="Genome Biol.">
        <title>The genome sequence of the most widely cultivated cacao type and its use to identify candidate genes regulating pod color.</title>
        <authorList>
            <person name="Motamayor J.C."/>
            <person name="Mockaitis K."/>
            <person name="Schmutz J."/>
            <person name="Haiminen N."/>
            <person name="Iii D.L."/>
            <person name="Cornejo O."/>
            <person name="Findley S.D."/>
            <person name="Zheng P."/>
            <person name="Utro F."/>
            <person name="Royaert S."/>
            <person name="Saski C."/>
            <person name="Jenkins J."/>
            <person name="Podicheti R."/>
            <person name="Zhao M."/>
            <person name="Scheffler B.E."/>
            <person name="Stack J.C."/>
            <person name="Feltus F.A."/>
            <person name="Mustiga G.M."/>
            <person name="Amores F."/>
            <person name="Phillips W."/>
            <person name="Marelli J.P."/>
            <person name="May G.D."/>
            <person name="Shapiro H."/>
            <person name="Ma J."/>
            <person name="Bustamante C.D."/>
            <person name="Schnell R.J."/>
            <person name="Main D."/>
            <person name="Gilbert D."/>
            <person name="Parida L."/>
            <person name="Kuhn D.N."/>
        </authorList>
    </citation>
    <scope>NUCLEOTIDE SEQUENCE [LARGE SCALE GENOMIC DNA]</scope>
    <source>
        <strain evidence="8">cv. Matina 1-6</strain>
    </source>
</reference>
<dbReference type="OMA" id="FHKFVGQ"/>
<dbReference type="InParanoid" id="A0A061DW68"/>
<dbReference type="FunFam" id="3.30.70.580:FF:000008">
    <property type="entry name" value="tRNA pseudouridine synthase A"/>
    <property type="match status" value="1"/>
</dbReference>
<feature type="compositionally biased region" description="Polar residues" evidence="5">
    <location>
        <begin position="7"/>
        <end position="18"/>
    </location>
</feature>
<keyword evidence="8" id="KW-1185">Reference proteome</keyword>
<dbReference type="Pfam" id="PF01416">
    <property type="entry name" value="PseudoU_synth_1"/>
    <property type="match status" value="2"/>
</dbReference>
<feature type="domain" description="Pseudouridine synthase I TruA alpha/beta" evidence="6">
    <location>
        <begin position="56"/>
        <end position="166"/>
    </location>
</feature>
<dbReference type="eggNOG" id="KOG4393">
    <property type="taxonomic scope" value="Eukaryota"/>
</dbReference>
<feature type="compositionally biased region" description="Basic and acidic residues" evidence="5">
    <location>
        <begin position="252"/>
        <end position="268"/>
    </location>
</feature>
<protein>
    <recommendedName>
        <fullName evidence="4">tRNA pseudouridine synthase</fullName>
        <ecNumber evidence="4">5.4.99.12</ecNumber>
    </recommendedName>
</protein>
<evidence type="ECO:0000256" key="3">
    <source>
        <dbReference type="ARBA" id="ARBA00023235"/>
    </source>
</evidence>
<gene>
    <name evidence="7" type="ORF">TCM_006169</name>
</gene>
<dbReference type="SUPFAM" id="SSF55120">
    <property type="entry name" value="Pseudouridine synthase"/>
    <property type="match status" value="1"/>
</dbReference>
<dbReference type="PANTHER" id="PTHR11142:SF0">
    <property type="entry name" value="TRNA PSEUDOURIDINE SYNTHASE-LIKE 1"/>
    <property type="match status" value="1"/>
</dbReference>
<dbReference type="InterPro" id="IPR020094">
    <property type="entry name" value="TruA/RsuA/RluB/E/F_N"/>
</dbReference>
<evidence type="ECO:0000256" key="1">
    <source>
        <dbReference type="ARBA" id="ARBA00009375"/>
    </source>
</evidence>
<keyword evidence="3 4" id="KW-0413">Isomerase</keyword>
<comment type="similarity">
    <text evidence="1 4">Belongs to the tRNA pseudouridine synthase TruA family.</text>
</comment>
<dbReference type="GO" id="GO:0031119">
    <property type="term" value="P:tRNA pseudouridine synthesis"/>
    <property type="evidence" value="ECO:0000318"/>
    <property type="project" value="GO_Central"/>
</dbReference>
<dbReference type="Proteomes" id="UP000026915">
    <property type="component" value="Chromosome 2"/>
</dbReference>
<dbReference type="GO" id="GO:0009982">
    <property type="term" value="F:pseudouridine synthase activity"/>
    <property type="evidence" value="ECO:0000318"/>
    <property type="project" value="GO_Central"/>
</dbReference>
<keyword evidence="2 4" id="KW-0819">tRNA processing</keyword>
<dbReference type="InterPro" id="IPR020097">
    <property type="entry name" value="PsdUridine_synth_TruA_a/b_dom"/>
</dbReference>